<proteinExistence type="predicted"/>
<dbReference type="AlphaFoldDB" id="A0A380WE50"/>
<name>A0A380WE50_AFIFE</name>
<accession>A0A380WE50</accession>
<organism evidence="1 2">
    <name type="scientific">Afipia felis</name>
    <name type="common">Cat scratch disease bacillus</name>
    <dbReference type="NCBI Taxonomy" id="1035"/>
    <lineage>
        <taxon>Bacteria</taxon>
        <taxon>Pseudomonadati</taxon>
        <taxon>Pseudomonadota</taxon>
        <taxon>Alphaproteobacteria</taxon>
        <taxon>Hyphomicrobiales</taxon>
        <taxon>Nitrobacteraceae</taxon>
        <taxon>Afipia</taxon>
    </lineage>
</organism>
<dbReference type="InterPro" id="IPR012659">
    <property type="entry name" value="CHP02444"/>
</dbReference>
<sequence>MADGDPSIRGEHSSSTHEHPYWRFSIAFYARPGIQELLLKAQEDALDINMMLYALWQAGKGHPVSSDDFVKLNEAIADWRRTILLPIRALRHSLKSRDKGGELYAQAKALELSCEKVQQQIMYTQALHHLKSEVSRDAIDQLALNNLASYVEAMDLSLPTPVAEQLASELRSFVEA</sequence>
<gene>
    <name evidence="1" type="ORF">NCTC12722_03683</name>
</gene>
<dbReference type="Pfam" id="PF09523">
    <property type="entry name" value="DUF2390"/>
    <property type="match status" value="1"/>
</dbReference>
<protein>
    <submittedName>
        <fullName evidence="1">Uncharacterized conserved protein</fullName>
    </submittedName>
</protein>
<reference evidence="1 2" key="1">
    <citation type="submission" date="2018-06" db="EMBL/GenBank/DDBJ databases">
        <authorList>
            <consortium name="Pathogen Informatics"/>
            <person name="Doyle S."/>
        </authorList>
    </citation>
    <scope>NUCLEOTIDE SEQUENCE [LARGE SCALE GENOMIC DNA]</scope>
    <source>
        <strain evidence="1 2">NCTC12722</strain>
    </source>
</reference>
<dbReference type="NCBIfam" id="TIGR02444">
    <property type="entry name" value="TIGR02444 family protein"/>
    <property type="match status" value="1"/>
</dbReference>
<evidence type="ECO:0000313" key="1">
    <source>
        <dbReference type="EMBL" id="SUU86457.1"/>
    </source>
</evidence>
<dbReference type="EMBL" id="UIGB01000001">
    <property type="protein sequence ID" value="SUU86457.1"/>
    <property type="molecule type" value="Genomic_DNA"/>
</dbReference>
<dbReference type="RefSeq" id="WP_002717280.1">
    <property type="nucleotide sequence ID" value="NZ_UFSI01000001.1"/>
</dbReference>
<evidence type="ECO:0000313" key="2">
    <source>
        <dbReference type="Proteomes" id="UP000254343"/>
    </source>
</evidence>
<dbReference type="Proteomes" id="UP000254343">
    <property type="component" value="Unassembled WGS sequence"/>
</dbReference>